<evidence type="ECO:0000313" key="2">
    <source>
        <dbReference type="Proteomes" id="UP000612956"/>
    </source>
</evidence>
<name>A0A917VC63_9NOCA</name>
<dbReference type="Proteomes" id="UP000612956">
    <property type="component" value="Unassembled WGS sequence"/>
</dbReference>
<dbReference type="AlphaFoldDB" id="A0A917VC63"/>
<keyword evidence="2" id="KW-1185">Reference proteome</keyword>
<organism evidence="1 2">
    <name type="scientific">Nocardia camponoti</name>
    <dbReference type="NCBI Taxonomy" id="1616106"/>
    <lineage>
        <taxon>Bacteria</taxon>
        <taxon>Bacillati</taxon>
        <taxon>Actinomycetota</taxon>
        <taxon>Actinomycetes</taxon>
        <taxon>Mycobacteriales</taxon>
        <taxon>Nocardiaceae</taxon>
        <taxon>Nocardia</taxon>
    </lineage>
</organism>
<comment type="caution">
    <text evidence="1">The sequence shown here is derived from an EMBL/GenBank/DDBJ whole genome shotgun (WGS) entry which is preliminary data.</text>
</comment>
<evidence type="ECO:0000313" key="1">
    <source>
        <dbReference type="EMBL" id="GGK63236.1"/>
    </source>
</evidence>
<gene>
    <name evidence="1" type="ORF">GCM10011591_39370</name>
</gene>
<accession>A0A917VC63</accession>
<proteinExistence type="predicted"/>
<dbReference type="EMBL" id="BMMW01000004">
    <property type="protein sequence ID" value="GGK63236.1"/>
    <property type="molecule type" value="Genomic_DNA"/>
</dbReference>
<sequence>MANERCQRTREYRLKIIIDRAEFEDDGASLYHEQLQRVGNRDRGHVARTKHDSCTKIAGWGKIGDRLA</sequence>
<reference evidence="1" key="2">
    <citation type="submission" date="2020-09" db="EMBL/GenBank/DDBJ databases">
        <authorList>
            <person name="Sun Q."/>
            <person name="Zhou Y."/>
        </authorList>
    </citation>
    <scope>NUCLEOTIDE SEQUENCE</scope>
    <source>
        <strain evidence="1">CGMCC 4.7278</strain>
    </source>
</reference>
<reference evidence="1" key="1">
    <citation type="journal article" date="2014" name="Int. J. Syst. Evol. Microbiol.">
        <title>Complete genome sequence of Corynebacterium casei LMG S-19264T (=DSM 44701T), isolated from a smear-ripened cheese.</title>
        <authorList>
            <consortium name="US DOE Joint Genome Institute (JGI-PGF)"/>
            <person name="Walter F."/>
            <person name="Albersmeier A."/>
            <person name="Kalinowski J."/>
            <person name="Ruckert C."/>
        </authorList>
    </citation>
    <scope>NUCLEOTIDE SEQUENCE</scope>
    <source>
        <strain evidence="1">CGMCC 4.7278</strain>
    </source>
</reference>
<protein>
    <submittedName>
        <fullName evidence="1">Uncharacterized protein</fullName>
    </submittedName>
</protein>